<evidence type="ECO:0000313" key="2">
    <source>
        <dbReference type="EMBL" id="KAL3530056.1"/>
    </source>
</evidence>
<evidence type="ECO:0000313" key="3">
    <source>
        <dbReference type="Proteomes" id="UP001630127"/>
    </source>
</evidence>
<protein>
    <submittedName>
        <fullName evidence="2">Uncharacterized protein</fullName>
    </submittedName>
</protein>
<proteinExistence type="predicted"/>
<keyword evidence="3" id="KW-1185">Reference proteome</keyword>
<accession>A0ABD3AE24</accession>
<feature type="compositionally biased region" description="Basic and acidic residues" evidence="1">
    <location>
        <begin position="82"/>
        <end position="93"/>
    </location>
</feature>
<name>A0ABD3AE24_9GENT</name>
<feature type="region of interest" description="Disordered" evidence="1">
    <location>
        <begin position="33"/>
        <end position="93"/>
    </location>
</feature>
<evidence type="ECO:0000256" key="1">
    <source>
        <dbReference type="SAM" id="MobiDB-lite"/>
    </source>
</evidence>
<gene>
    <name evidence="2" type="ORF">ACH5RR_009378</name>
</gene>
<feature type="compositionally biased region" description="Basic residues" evidence="1">
    <location>
        <begin position="33"/>
        <end position="44"/>
    </location>
</feature>
<feature type="compositionally biased region" description="Basic and acidic residues" evidence="1">
    <location>
        <begin position="45"/>
        <end position="64"/>
    </location>
</feature>
<organism evidence="2 3">
    <name type="scientific">Cinchona calisaya</name>
    <dbReference type="NCBI Taxonomy" id="153742"/>
    <lineage>
        <taxon>Eukaryota</taxon>
        <taxon>Viridiplantae</taxon>
        <taxon>Streptophyta</taxon>
        <taxon>Embryophyta</taxon>
        <taxon>Tracheophyta</taxon>
        <taxon>Spermatophyta</taxon>
        <taxon>Magnoliopsida</taxon>
        <taxon>eudicotyledons</taxon>
        <taxon>Gunneridae</taxon>
        <taxon>Pentapetalae</taxon>
        <taxon>asterids</taxon>
        <taxon>lamiids</taxon>
        <taxon>Gentianales</taxon>
        <taxon>Rubiaceae</taxon>
        <taxon>Cinchonoideae</taxon>
        <taxon>Cinchoneae</taxon>
        <taxon>Cinchona</taxon>
    </lineage>
</organism>
<dbReference type="AlphaFoldDB" id="A0ABD3AE24"/>
<comment type="caution">
    <text evidence="2">The sequence shown here is derived from an EMBL/GenBank/DDBJ whole genome shotgun (WGS) entry which is preliminary data.</text>
</comment>
<sequence length="128" mass="15015">MFAGKSLIGNDSSSKVRVNIYRTIGTITIVPSRHRQMNHSRKHHLERENSIEEDLFQHEHESSNKEVMVPPPSKRKKIQVSPKHEGEKKAKGDINDPAYVYSQLSHLIVDLELIRKWMEKYHIPNFYK</sequence>
<dbReference type="Proteomes" id="UP001630127">
    <property type="component" value="Unassembled WGS sequence"/>
</dbReference>
<dbReference type="EMBL" id="JBJUIK010000004">
    <property type="protein sequence ID" value="KAL3530056.1"/>
    <property type="molecule type" value="Genomic_DNA"/>
</dbReference>
<reference evidence="2 3" key="1">
    <citation type="submission" date="2024-11" db="EMBL/GenBank/DDBJ databases">
        <title>A near-complete genome assembly of Cinchona calisaya.</title>
        <authorList>
            <person name="Lian D.C."/>
            <person name="Zhao X.W."/>
            <person name="Wei L."/>
        </authorList>
    </citation>
    <scope>NUCLEOTIDE SEQUENCE [LARGE SCALE GENOMIC DNA]</scope>
    <source>
        <tissue evidence="2">Nenye</tissue>
    </source>
</reference>